<evidence type="ECO:0000259" key="3">
    <source>
        <dbReference type="Pfam" id="PF00561"/>
    </source>
</evidence>
<evidence type="ECO:0000313" key="4">
    <source>
        <dbReference type="EMBL" id="GAQ90056.1"/>
    </source>
</evidence>
<dbReference type="Proteomes" id="UP000054558">
    <property type="component" value="Unassembled WGS sequence"/>
</dbReference>
<dbReference type="OMA" id="YQIPMLV"/>
<organism evidence="4 5">
    <name type="scientific">Klebsormidium nitens</name>
    <name type="common">Green alga</name>
    <name type="synonym">Ulothrix nitens</name>
    <dbReference type="NCBI Taxonomy" id="105231"/>
    <lineage>
        <taxon>Eukaryota</taxon>
        <taxon>Viridiplantae</taxon>
        <taxon>Streptophyta</taxon>
        <taxon>Klebsormidiophyceae</taxon>
        <taxon>Klebsormidiales</taxon>
        <taxon>Klebsormidiaceae</taxon>
        <taxon>Klebsormidium</taxon>
    </lineage>
</organism>
<keyword evidence="1" id="KW-0378">Hydrolase</keyword>
<dbReference type="InterPro" id="IPR000639">
    <property type="entry name" value="Epox_hydrolase-like"/>
</dbReference>
<dbReference type="EMBL" id="DF237543">
    <property type="protein sequence ID" value="GAQ90056.1"/>
    <property type="molecule type" value="Genomic_DNA"/>
</dbReference>
<feature type="domain" description="AB hydrolase-1" evidence="3">
    <location>
        <begin position="157"/>
        <end position="415"/>
    </location>
</feature>
<dbReference type="AlphaFoldDB" id="A0A1Y1IMS3"/>
<evidence type="ECO:0000256" key="1">
    <source>
        <dbReference type="ARBA" id="ARBA00022801"/>
    </source>
</evidence>
<dbReference type="Gene3D" id="3.40.50.1820">
    <property type="entry name" value="alpha/beta hydrolase"/>
    <property type="match status" value="1"/>
</dbReference>
<dbReference type="OrthoDB" id="7130006at2759"/>
<keyword evidence="5" id="KW-1185">Reference proteome</keyword>
<dbReference type="InterPro" id="IPR000073">
    <property type="entry name" value="AB_hydrolase_1"/>
</dbReference>
<dbReference type="Pfam" id="PF00561">
    <property type="entry name" value="Abhydrolase_1"/>
    <property type="match status" value="1"/>
</dbReference>
<dbReference type="PRINTS" id="PR00412">
    <property type="entry name" value="EPOXHYDRLASE"/>
</dbReference>
<evidence type="ECO:0000256" key="2">
    <source>
        <dbReference type="ARBA" id="ARBA00038334"/>
    </source>
</evidence>
<dbReference type="SUPFAM" id="SSF53474">
    <property type="entry name" value="alpha/beta-Hydrolases"/>
    <property type="match status" value="1"/>
</dbReference>
<sequence>MAISVLRGTHRLRFSPPWLARSSEASAFYNPQGRECYGIQSRFPELGPTVTAFKAGHLQSEPLDLRSKSGVAQCGFGLNRGRFSSTCVGRSLHITCPGVRRASTSAAAEAGTSQGPDPADGSLEDVEGVTVKHRFVSNGGQRLHYVEAGDPGGQLAVLLHGWPSFWYCWVYQLKPLVEAGYHVVIPDMRGYNLSDKPSNLADSGRYNLSDQPRNLADFGREPCLSDIKLLIEKSSGGRPANLIAHDWGGAIAWHFVRSYPHLVSRLVTLNIPETSTFNDALEHNKEQRKKSWYIAFFQIPFLPEWLLSRNNYKGLQIALKGSKPRTEELLRRHVDAFSRPGALTASINYYRAGGRGHWAPAGDPPGRVELPVKVIWGEDDVALGKELAAPPKELVPNHEVVFLPGVSHWCMWDDPERVSAEILDFLAKDVS</sequence>
<dbReference type="InterPro" id="IPR029058">
    <property type="entry name" value="AB_hydrolase_fold"/>
</dbReference>
<gene>
    <name evidence="4" type="ORF">KFL_005940010</name>
</gene>
<comment type="similarity">
    <text evidence="2">Belongs to the AB hydrolase superfamily. Epoxide hydrolase family.</text>
</comment>
<reference evidence="4 5" key="1">
    <citation type="journal article" date="2014" name="Nat. Commun.">
        <title>Klebsormidium flaccidum genome reveals primary factors for plant terrestrial adaptation.</title>
        <authorList>
            <person name="Hori K."/>
            <person name="Maruyama F."/>
            <person name="Fujisawa T."/>
            <person name="Togashi T."/>
            <person name="Yamamoto N."/>
            <person name="Seo M."/>
            <person name="Sato S."/>
            <person name="Yamada T."/>
            <person name="Mori H."/>
            <person name="Tajima N."/>
            <person name="Moriyama T."/>
            <person name="Ikeuchi M."/>
            <person name="Watanabe M."/>
            <person name="Wada H."/>
            <person name="Kobayashi K."/>
            <person name="Saito M."/>
            <person name="Masuda T."/>
            <person name="Sasaki-Sekimoto Y."/>
            <person name="Mashiguchi K."/>
            <person name="Awai K."/>
            <person name="Shimojima M."/>
            <person name="Masuda S."/>
            <person name="Iwai M."/>
            <person name="Nobusawa T."/>
            <person name="Narise T."/>
            <person name="Kondo S."/>
            <person name="Saito H."/>
            <person name="Sato R."/>
            <person name="Murakawa M."/>
            <person name="Ihara Y."/>
            <person name="Oshima-Yamada Y."/>
            <person name="Ohtaka K."/>
            <person name="Satoh M."/>
            <person name="Sonobe K."/>
            <person name="Ishii M."/>
            <person name="Ohtani R."/>
            <person name="Kanamori-Sato M."/>
            <person name="Honoki R."/>
            <person name="Miyazaki D."/>
            <person name="Mochizuki H."/>
            <person name="Umetsu J."/>
            <person name="Higashi K."/>
            <person name="Shibata D."/>
            <person name="Kamiya Y."/>
            <person name="Sato N."/>
            <person name="Nakamura Y."/>
            <person name="Tabata S."/>
            <person name="Ida S."/>
            <person name="Kurokawa K."/>
            <person name="Ohta H."/>
        </authorList>
    </citation>
    <scope>NUCLEOTIDE SEQUENCE [LARGE SCALE GENOMIC DNA]</scope>
    <source>
        <strain evidence="4 5">NIES-2285</strain>
    </source>
</reference>
<accession>A0A1Y1IMS3</accession>
<dbReference type="GO" id="GO:0016787">
    <property type="term" value="F:hydrolase activity"/>
    <property type="evidence" value="ECO:0000318"/>
    <property type="project" value="GO_Central"/>
</dbReference>
<protein>
    <recommendedName>
        <fullName evidence="3">AB hydrolase-1 domain-containing protein</fullName>
    </recommendedName>
</protein>
<dbReference type="STRING" id="105231.A0A1Y1IMS3"/>
<evidence type="ECO:0000313" key="5">
    <source>
        <dbReference type="Proteomes" id="UP000054558"/>
    </source>
</evidence>
<dbReference type="PANTHER" id="PTHR43329">
    <property type="entry name" value="EPOXIDE HYDROLASE"/>
    <property type="match status" value="1"/>
</dbReference>
<proteinExistence type="inferred from homology"/>
<name>A0A1Y1IMS3_KLENI</name>